<protein>
    <submittedName>
        <fullName evidence="3">SUN domain-containing protein</fullName>
    </submittedName>
</protein>
<dbReference type="AlphaFoldDB" id="A0A183H415"/>
<dbReference type="Proteomes" id="UP000267606">
    <property type="component" value="Unassembled WGS sequence"/>
</dbReference>
<dbReference type="WBParaSite" id="OFLC_0000222401-mRNA-1">
    <property type="protein sequence ID" value="OFLC_0000222401-mRNA-1"/>
    <property type="gene ID" value="OFLC_0000222401"/>
</dbReference>
<evidence type="ECO:0000313" key="3">
    <source>
        <dbReference type="WBParaSite" id="OFLC_0000222401-mRNA-1"/>
    </source>
</evidence>
<dbReference type="EMBL" id="UZAJ01001235">
    <property type="protein sequence ID" value="VDO32297.1"/>
    <property type="molecule type" value="Genomic_DNA"/>
</dbReference>
<evidence type="ECO:0000313" key="2">
    <source>
        <dbReference type="Proteomes" id="UP000267606"/>
    </source>
</evidence>
<gene>
    <name evidence="1" type="ORF">OFLC_LOCUS2225</name>
</gene>
<accession>A0A183H415</accession>
<sequence>MSTNRHKNFSPEAINLLANMINMTLNKAEEVLQLFFIFLSRRNQLATENSRDESSKIIDNKELPERKPVAAYGNSMDVFSEAVTSGEKGRTVYEPIKIQIPKECPSATFSYMMKAFKDNKDIYVPAKIAVTQREADIDISFHLDTQIHPEFPPLYIRIFCPNYEPKQVWINGKKCIY</sequence>
<evidence type="ECO:0000313" key="1">
    <source>
        <dbReference type="EMBL" id="VDO32297.1"/>
    </source>
</evidence>
<keyword evidence="2" id="KW-1185">Reference proteome</keyword>
<name>A0A183H415_9BILA</name>
<proteinExistence type="predicted"/>
<reference evidence="3" key="1">
    <citation type="submission" date="2016-06" db="UniProtKB">
        <authorList>
            <consortium name="WormBaseParasite"/>
        </authorList>
    </citation>
    <scope>IDENTIFICATION</scope>
</reference>
<reference evidence="1 2" key="2">
    <citation type="submission" date="2018-11" db="EMBL/GenBank/DDBJ databases">
        <authorList>
            <consortium name="Pathogen Informatics"/>
        </authorList>
    </citation>
    <scope>NUCLEOTIDE SEQUENCE [LARGE SCALE GENOMIC DNA]</scope>
</reference>
<organism evidence="3">
    <name type="scientific">Onchocerca flexuosa</name>
    <dbReference type="NCBI Taxonomy" id="387005"/>
    <lineage>
        <taxon>Eukaryota</taxon>
        <taxon>Metazoa</taxon>
        <taxon>Ecdysozoa</taxon>
        <taxon>Nematoda</taxon>
        <taxon>Chromadorea</taxon>
        <taxon>Rhabditida</taxon>
        <taxon>Spirurina</taxon>
        <taxon>Spiruromorpha</taxon>
        <taxon>Filarioidea</taxon>
        <taxon>Onchocercidae</taxon>
        <taxon>Onchocerca</taxon>
    </lineage>
</organism>